<evidence type="ECO:0000313" key="2">
    <source>
        <dbReference type="EMBL" id="PRT54665.1"/>
    </source>
</evidence>
<dbReference type="PROSITE" id="PS51767">
    <property type="entry name" value="PEPTIDASE_A1"/>
    <property type="match status" value="1"/>
</dbReference>
<dbReference type="InterPro" id="IPR033121">
    <property type="entry name" value="PEPTIDASE_A1"/>
</dbReference>
<reference evidence="2 3" key="1">
    <citation type="submission" date="2017-04" db="EMBL/GenBank/DDBJ databases">
        <title>Genome sequencing of [Candida] sorbophila.</title>
        <authorList>
            <person name="Ahn J.O."/>
        </authorList>
    </citation>
    <scope>NUCLEOTIDE SEQUENCE [LARGE SCALE GENOMIC DNA]</scope>
    <source>
        <strain evidence="2 3">DS02</strain>
    </source>
</reference>
<dbReference type="Proteomes" id="UP000238350">
    <property type="component" value="Unassembled WGS sequence"/>
</dbReference>
<dbReference type="GeneID" id="36516033"/>
<dbReference type="OrthoDB" id="771136at2759"/>
<evidence type="ECO:0000259" key="1">
    <source>
        <dbReference type="PROSITE" id="PS51767"/>
    </source>
</evidence>
<organism evidence="2 3">
    <name type="scientific">Wickerhamiella sorbophila</name>
    <dbReference type="NCBI Taxonomy" id="45607"/>
    <lineage>
        <taxon>Eukaryota</taxon>
        <taxon>Fungi</taxon>
        <taxon>Dikarya</taxon>
        <taxon>Ascomycota</taxon>
        <taxon>Saccharomycotina</taxon>
        <taxon>Dipodascomycetes</taxon>
        <taxon>Dipodascales</taxon>
        <taxon>Trichomonascaceae</taxon>
        <taxon>Wickerhamiella</taxon>
    </lineage>
</organism>
<feature type="domain" description="Peptidase A1" evidence="1">
    <location>
        <begin position="19"/>
        <end position="351"/>
    </location>
</feature>
<dbReference type="Gene3D" id="2.40.70.10">
    <property type="entry name" value="Acid Proteases"/>
    <property type="match status" value="2"/>
</dbReference>
<dbReference type="EMBL" id="NDIQ01000021">
    <property type="protein sequence ID" value="PRT54665.1"/>
    <property type="molecule type" value="Genomic_DNA"/>
</dbReference>
<dbReference type="SUPFAM" id="SSF50630">
    <property type="entry name" value="Acid proteases"/>
    <property type="match status" value="1"/>
</dbReference>
<dbReference type="InterPro" id="IPR021109">
    <property type="entry name" value="Peptidase_aspartic_dom_sf"/>
</dbReference>
<comment type="caution">
    <text evidence="2">The sequence shown here is derived from an EMBL/GenBank/DDBJ whole genome shotgun (WGS) entry which is preliminary data.</text>
</comment>
<dbReference type="RefSeq" id="XP_024664610.1">
    <property type="nucleotide sequence ID" value="XM_024808842.1"/>
</dbReference>
<dbReference type="Pfam" id="PF00026">
    <property type="entry name" value="Asp"/>
    <property type="match status" value="1"/>
</dbReference>
<keyword evidence="3" id="KW-1185">Reference proteome</keyword>
<name>A0A2T0FI60_9ASCO</name>
<protein>
    <submittedName>
        <fullName evidence="2">Aspartic proteinase MKC7</fullName>
    </submittedName>
</protein>
<dbReference type="AlphaFoldDB" id="A0A2T0FI60"/>
<proteinExistence type="predicted"/>
<evidence type="ECO:0000313" key="3">
    <source>
        <dbReference type="Proteomes" id="UP000238350"/>
    </source>
</evidence>
<gene>
    <name evidence="2" type="ORF">B9G98_02285</name>
</gene>
<dbReference type="STRING" id="45607.A0A2T0FI60"/>
<accession>A0A2T0FI60</accession>
<sequence length="429" mass="46293">MSNVAGFTDLRKVYDPNSIIVELYFGQSLQPIRCIAVTYDSDTYVTSDPSSCQNYDTCELLDLERANVDTTTDFSDFSRMISTGDTITGSYVNSILGIRLNDTIRTFNATFAVASSSDVPICVLGLGPKNGESTGVQIENGIVSPTYKSLPILLKSAGLIKSTSYSLFVADNSGSLAFGTVDHTKFEGSLQLVPIVDVSVDGELLEHIKAPLEIQVVLLGISLESNGTLYPVLQMESPALLAIGMQATYLPQKFLDELVGFYGLLYHDDLGGYLAPCDLPGSLVFNISGVPLTTALKDYLTETPLTFSDQQKACFLQLPPTGNIDYCALGNSLAMSNYIAVDLDALMIGVAPLKTQPDDGPSQIQSIPEAFRKAVPAPVLPANTYNKSDLVAIPLPRAKKTYTLNNGGKLQISSFYTIVCLITYMFIII</sequence>